<name>A0A101H100_9BACT</name>
<dbReference type="EMBL" id="LGGH01000038">
    <property type="protein sequence ID" value="KUK68102.1"/>
    <property type="molecule type" value="Genomic_DNA"/>
</dbReference>
<organism evidence="1 2">
    <name type="scientific">Mesotoga infera</name>
    <dbReference type="NCBI Taxonomy" id="1236046"/>
    <lineage>
        <taxon>Bacteria</taxon>
        <taxon>Thermotogati</taxon>
        <taxon>Thermotogota</taxon>
        <taxon>Thermotogae</taxon>
        <taxon>Kosmotogales</taxon>
        <taxon>Kosmotogaceae</taxon>
        <taxon>Mesotoga</taxon>
    </lineage>
</organism>
<sequence>MTPRVIIFAKKSAGRLINNGQQEDPQTYYQKACRIPQMSGEFGD</sequence>
<evidence type="ECO:0000313" key="2">
    <source>
        <dbReference type="Proteomes" id="UP000054260"/>
    </source>
</evidence>
<proteinExistence type="predicted"/>
<accession>A0A101H100</accession>
<dbReference type="AlphaFoldDB" id="A0A101H100"/>
<reference evidence="2" key="1">
    <citation type="journal article" date="2015" name="MBio">
        <title>Genome-Resolved Metagenomic Analysis Reveals Roles for Candidate Phyla and Other Microbial Community Members in Biogeochemical Transformations in Oil Reservoirs.</title>
        <authorList>
            <person name="Hu P."/>
            <person name="Tom L."/>
            <person name="Singh A."/>
            <person name="Thomas B.C."/>
            <person name="Baker B.J."/>
            <person name="Piceno Y.M."/>
            <person name="Andersen G.L."/>
            <person name="Banfield J.F."/>
        </authorList>
    </citation>
    <scope>NUCLEOTIDE SEQUENCE [LARGE SCALE GENOMIC DNA]</scope>
</reference>
<dbReference type="PATRIC" id="fig|1236046.6.peg.513"/>
<gene>
    <name evidence="1" type="ORF">XD86_0402</name>
</gene>
<comment type="caution">
    <text evidence="1">The sequence shown here is derived from an EMBL/GenBank/DDBJ whole genome shotgun (WGS) entry which is preliminary data.</text>
</comment>
<feature type="non-terminal residue" evidence="1">
    <location>
        <position position="44"/>
    </location>
</feature>
<protein>
    <submittedName>
        <fullName evidence="1">Uncharacterized protein</fullName>
    </submittedName>
</protein>
<evidence type="ECO:0000313" key="1">
    <source>
        <dbReference type="EMBL" id="KUK68102.1"/>
    </source>
</evidence>
<dbReference type="Proteomes" id="UP000054260">
    <property type="component" value="Unassembled WGS sequence"/>
</dbReference>